<dbReference type="KEGG" id="nmv:NITMOv2_4391"/>
<reference evidence="1 2" key="1">
    <citation type="journal article" date="2015" name="Proc. Natl. Acad. Sci. U.S.A.">
        <title>Expanded metabolic versatility of ubiquitous nitrite-oxidizing bacteria from the genus Nitrospira.</title>
        <authorList>
            <person name="Koch H."/>
            <person name="Lucker S."/>
            <person name="Albertsen M."/>
            <person name="Kitzinger K."/>
            <person name="Herbold C."/>
            <person name="Spieck E."/>
            <person name="Nielsen P.H."/>
            <person name="Wagner M."/>
            <person name="Daims H."/>
        </authorList>
    </citation>
    <scope>NUCLEOTIDE SEQUENCE [LARGE SCALE GENOMIC DNA]</scope>
    <source>
        <strain evidence="1 2">NSP M-1</strain>
    </source>
</reference>
<evidence type="ECO:0000313" key="1">
    <source>
        <dbReference type="EMBL" id="ALA60766.1"/>
    </source>
</evidence>
<gene>
    <name evidence="1" type="ORF">NITMOv2_4391</name>
</gene>
<sequence length="104" mass="11166">MCPSPGFAASATGALLADSCDRAGTIREERCASITRTHRVLLEFLSHAVHFTDPTTEEALEENHGYLDDAQTNLRHSRLAVFVLDDYGGSPDGGSGSGRCRSQN</sequence>
<name>A0A0K2GIJ8_NITMO</name>
<keyword evidence="2" id="KW-1185">Reference proteome</keyword>
<protein>
    <submittedName>
        <fullName evidence="1">Uncharacterized protein</fullName>
    </submittedName>
</protein>
<organism evidence="1 2">
    <name type="scientific">Nitrospira moscoviensis</name>
    <dbReference type="NCBI Taxonomy" id="42253"/>
    <lineage>
        <taxon>Bacteria</taxon>
        <taxon>Pseudomonadati</taxon>
        <taxon>Nitrospirota</taxon>
        <taxon>Nitrospiria</taxon>
        <taxon>Nitrospirales</taxon>
        <taxon>Nitrospiraceae</taxon>
        <taxon>Nitrospira</taxon>
    </lineage>
</organism>
<evidence type="ECO:0000313" key="2">
    <source>
        <dbReference type="Proteomes" id="UP000069205"/>
    </source>
</evidence>
<dbReference type="STRING" id="42253.NITMOv2_4391"/>
<dbReference type="AlphaFoldDB" id="A0A0K2GIJ8"/>
<dbReference type="Proteomes" id="UP000069205">
    <property type="component" value="Chromosome"/>
</dbReference>
<proteinExistence type="predicted"/>
<dbReference type="EMBL" id="CP011801">
    <property type="protein sequence ID" value="ALA60766.1"/>
    <property type="molecule type" value="Genomic_DNA"/>
</dbReference>
<accession>A0A0K2GIJ8</accession>